<evidence type="ECO:0000313" key="2">
    <source>
        <dbReference type="EMBL" id="DAD49734.1"/>
    </source>
</evidence>
<organism evidence="1 3">
    <name type="scientific">Nelumbo nucifera</name>
    <name type="common">Sacred lotus</name>
    <dbReference type="NCBI Taxonomy" id="4432"/>
    <lineage>
        <taxon>Eukaryota</taxon>
        <taxon>Viridiplantae</taxon>
        <taxon>Streptophyta</taxon>
        <taxon>Embryophyta</taxon>
        <taxon>Tracheophyta</taxon>
        <taxon>Spermatophyta</taxon>
        <taxon>Magnoliopsida</taxon>
        <taxon>Proteales</taxon>
        <taxon>Nelumbonaceae</taxon>
        <taxon>Nelumbo</taxon>
    </lineage>
</organism>
<gene>
    <name evidence="2" type="ORF">HUJ06_000213</name>
    <name evidence="1" type="ORF">HUJ06_031944</name>
</gene>
<dbReference type="Proteomes" id="UP000607653">
    <property type="component" value="Unassembled WGS sequence"/>
</dbReference>
<reference evidence="1 3" key="1">
    <citation type="journal article" date="2020" name="Mol. Biol. Evol.">
        <title>Distinct Expression and Methylation Patterns for Genes with Different Fates following a Single Whole-Genome Duplication in Flowering Plants.</title>
        <authorList>
            <person name="Shi T."/>
            <person name="Rahmani R.S."/>
            <person name="Gugger P.F."/>
            <person name="Wang M."/>
            <person name="Li H."/>
            <person name="Zhang Y."/>
            <person name="Li Z."/>
            <person name="Wang Q."/>
            <person name="Van de Peer Y."/>
            <person name="Marchal K."/>
            <person name="Chen J."/>
        </authorList>
    </citation>
    <scope>NUCLEOTIDE SEQUENCE [LARGE SCALE GENOMIC DNA]</scope>
    <source>
        <tissue evidence="1">Leaf</tissue>
    </source>
</reference>
<protein>
    <submittedName>
        <fullName evidence="1">Uncharacterized protein</fullName>
    </submittedName>
</protein>
<proteinExistence type="predicted"/>
<keyword evidence="3" id="KW-1185">Reference proteome</keyword>
<accession>A0A822ZWJ9</accession>
<dbReference type="EMBL" id="DUZY01000012">
    <property type="protein sequence ID" value="DAD49277.1"/>
    <property type="molecule type" value="Genomic_DNA"/>
</dbReference>
<dbReference type="EMBL" id="DUZY01000373">
    <property type="protein sequence ID" value="DAD49734.1"/>
    <property type="molecule type" value="Genomic_DNA"/>
</dbReference>
<dbReference type="AlphaFoldDB" id="A0A822ZWJ9"/>
<evidence type="ECO:0000313" key="1">
    <source>
        <dbReference type="EMBL" id="DAD49277.1"/>
    </source>
</evidence>
<sequence length="22" mass="2808">MEFLYLFDEKCETNKKKKEKKK</sequence>
<comment type="caution">
    <text evidence="1">The sequence shown here is derived from an EMBL/GenBank/DDBJ whole genome shotgun (WGS) entry which is preliminary data.</text>
</comment>
<evidence type="ECO:0000313" key="3">
    <source>
        <dbReference type="Proteomes" id="UP000607653"/>
    </source>
</evidence>
<name>A0A822ZWJ9_NELNU</name>